<evidence type="ECO:0000313" key="2">
    <source>
        <dbReference type="EMBL" id="GIG84834.1"/>
    </source>
</evidence>
<gene>
    <name evidence="2" type="ORF">Pka01_79610</name>
</gene>
<dbReference type="PANTHER" id="PTHR38436:SF1">
    <property type="entry name" value="ESTER CYCLASE"/>
    <property type="match status" value="1"/>
</dbReference>
<dbReference type="InterPro" id="IPR009959">
    <property type="entry name" value="Cyclase_SnoaL-like"/>
</dbReference>
<dbReference type="AlphaFoldDB" id="A0A8J3Q1C0"/>
<dbReference type="Pfam" id="PF12680">
    <property type="entry name" value="SnoaL_2"/>
    <property type="match status" value="1"/>
</dbReference>
<accession>A0A8J3Q1C0</accession>
<dbReference type="InterPro" id="IPR037401">
    <property type="entry name" value="SnoaL-like"/>
</dbReference>
<dbReference type="EMBL" id="BONV01000060">
    <property type="protein sequence ID" value="GIG84834.1"/>
    <property type="molecule type" value="Genomic_DNA"/>
</dbReference>
<dbReference type="PANTHER" id="PTHR38436">
    <property type="entry name" value="POLYKETIDE CYCLASE SNOAL-LIKE DOMAIN"/>
    <property type="match status" value="1"/>
</dbReference>
<evidence type="ECO:0000313" key="3">
    <source>
        <dbReference type="Proteomes" id="UP000630097"/>
    </source>
</evidence>
<protein>
    <recommendedName>
        <fullName evidence="1">SnoaL-like domain-containing protein</fullName>
    </recommendedName>
</protein>
<evidence type="ECO:0000259" key="1">
    <source>
        <dbReference type="Pfam" id="PF12680"/>
    </source>
</evidence>
<dbReference type="GO" id="GO:0030638">
    <property type="term" value="P:polyketide metabolic process"/>
    <property type="evidence" value="ECO:0007669"/>
    <property type="project" value="InterPro"/>
</dbReference>
<feature type="domain" description="SnoaL-like" evidence="1">
    <location>
        <begin position="10"/>
        <end position="121"/>
    </location>
</feature>
<dbReference type="RefSeq" id="WP_203888093.1">
    <property type="nucleotide sequence ID" value="NZ_BAABHH010000042.1"/>
</dbReference>
<dbReference type="InterPro" id="IPR032710">
    <property type="entry name" value="NTF2-like_dom_sf"/>
</dbReference>
<organism evidence="2 3">
    <name type="scientific">Planotetraspora kaengkrachanensis</name>
    <dbReference type="NCBI Taxonomy" id="575193"/>
    <lineage>
        <taxon>Bacteria</taxon>
        <taxon>Bacillati</taxon>
        <taxon>Actinomycetota</taxon>
        <taxon>Actinomycetes</taxon>
        <taxon>Streptosporangiales</taxon>
        <taxon>Streptosporangiaceae</taxon>
        <taxon>Planotetraspora</taxon>
    </lineage>
</organism>
<comment type="caution">
    <text evidence="2">The sequence shown here is derived from an EMBL/GenBank/DDBJ whole genome shotgun (WGS) entry which is preliminary data.</text>
</comment>
<proteinExistence type="predicted"/>
<dbReference type="SUPFAM" id="SSF54427">
    <property type="entry name" value="NTF2-like"/>
    <property type="match status" value="1"/>
</dbReference>
<sequence length="144" mass="16024">MSVAREVTDRLLAALNDHDLDAAVKCFDPEAVYFNVGGTAEGHDQIRAYYGYLLTAYPDMHYKVQSKVTEEDTTVTEWRLTATHRGPLLAPDGETIEPTNRPILLQGCSVSTVEDGMIVSYRVYFNELVHYAQLGLILRSGDVA</sequence>
<reference evidence="2 3" key="1">
    <citation type="submission" date="2021-01" db="EMBL/GenBank/DDBJ databases">
        <title>Whole genome shotgun sequence of Planotetraspora kaengkrachanensis NBRC 104272.</title>
        <authorList>
            <person name="Komaki H."/>
            <person name="Tamura T."/>
        </authorList>
    </citation>
    <scope>NUCLEOTIDE SEQUENCE [LARGE SCALE GENOMIC DNA]</scope>
    <source>
        <strain evidence="2 3">NBRC 104272</strain>
    </source>
</reference>
<dbReference type="Proteomes" id="UP000630097">
    <property type="component" value="Unassembled WGS sequence"/>
</dbReference>
<keyword evidence="3" id="KW-1185">Reference proteome</keyword>
<dbReference type="Gene3D" id="3.10.450.50">
    <property type="match status" value="1"/>
</dbReference>
<name>A0A8J3Q1C0_9ACTN</name>